<evidence type="ECO:0000256" key="17">
    <source>
        <dbReference type="ARBA" id="ARBA00040123"/>
    </source>
</evidence>
<evidence type="ECO:0000256" key="11">
    <source>
        <dbReference type="ARBA" id="ARBA00023136"/>
    </source>
</evidence>
<feature type="domain" description="Thioesterase" evidence="25">
    <location>
        <begin position="134"/>
        <end position="191"/>
    </location>
</feature>
<dbReference type="Gene3D" id="3.10.129.10">
    <property type="entry name" value="Hotdog Thioesterase"/>
    <property type="match status" value="1"/>
</dbReference>
<evidence type="ECO:0000256" key="14">
    <source>
        <dbReference type="ARBA" id="ARBA00037002"/>
    </source>
</evidence>
<evidence type="ECO:0000256" key="3">
    <source>
        <dbReference type="ARBA" id="ARBA00004632"/>
    </source>
</evidence>
<evidence type="ECO:0000256" key="6">
    <source>
        <dbReference type="ARBA" id="ARBA00022703"/>
    </source>
</evidence>
<evidence type="ECO:0000256" key="2">
    <source>
        <dbReference type="ARBA" id="ARBA00004496"/>
    </source>
</evidence>
<keyword evidence="10" id="KW-0443">Lipid metabolism</keyword>
<keyword evidence="9" id="KW-0809">Transit peptide</keyword>
<reference evidence="27 28" key="1">
    <citation type="journal article" date="2023" name="Microbiol. Spectr.">
        <title>Synergy between Genome Mining, Metabolomics, and Bioinformatics Uncovers Antibacterial Chlorinated Carbazole Alkaloids and Their Biosynthetic Gene Cluster from Streptomyces tubbatahanensis sp. nov., a Novel Actinomycete Isolated from Sulu Sea, Philippines.</title>
        <authorList>
            <person name="Tenebro C.P."/>
            <person name="Trono D.J.V.L."/>
            <person name="Balida L.A.P."/>
            <person name="Bayog L.K.A."/>
            <person name="Bruna J.R."/>
            <person name="Sabido E.M."/>
            <person name="Caspe D.P.C."/>
            <person name="de Los Santos E.L.C."/>
            <person name="Saludes J.P."/>
            <person name="Dalisay D.S."/>
        </authorList>
    </citation>
    <scope>NUCLEOTIDE SEQUENCE [LARGE SCALE GENOMIC DNA]</scope>
    <source>
        <strain evidence="27 28">DSD3025</strain>
    </source>
</reference>
<evidence type="ECO:0000256" key="7">
    <source>
        <dbReference type="ARBA" id="ARBA00022801"/>
    </source>
</evidence>
<dbReference type="PANTHER" id="PTHR12418:SF19">
    <property type="entry name" value="ACYL-COENZYME A THIOESTERASE THEM4"/>
    <property type="match status" value="1"/>
</dbReference>
<comment type="similarity">
    <text evidence="15">Belongs to the THEM4/THEM5 thioesterase family.</text>
</comment>
<evidence type="ECO:0000256" key="23">
    <source>
        <dbReference type="ARBA" id="ARBA00048180"/>
    </source>
</evidence>
<accession>A0ABY3Y129</accession>
<evidence type="ECO:0000256" key="4">
    <source>
        <dbReference type="ARBA" id="ARBA00022475"/>
    </source>
</evidence>
<comment type="catalytic activity">
    <reaction evidence="21">
        <text>decanoyl-CoA + H2O = decanoate + CoA + H(+)</text>
        <dbReference type="Rhea" id="RHEA:40059"/>
        <dbReference type="ChEBI" id="CHEBI:15377"/>
        <dbReference type="ChEBI" id="CHEBI:15378"/>
        <dbReference type="ChEBI" id="CHEBI:27689"/>
        <dbReference type="ChEBI" id="CHEBI:57287"/>
        <dbReference type="ChEBI" id="CHEBI:61430"/>
    </reaction>
    <physiologicalReaction direction="left-to-right" evidence="21">
        <dbReference type="Rhea" id="RHEA:40060"/>
    </physiologicalReaction>
</comment>
<evidence type="ECO:0000256" key="9">
    <source>
        <dbReference type="ARBA" id="ARBA00022946"/>
    </source>
</evidence>
<organism evidence="27 28">
    <name type="scientific">Streptomyces tubbatahanensis</name>
    <dbReference type="NCBI Taxonomy" id="2923272"/>
    <lineage>
        <taxon>Bacteria</taxon>
        <taxon>Bacillati</taxon>
        <taxon>Actinomycetota</taxon>
        <taxon>Actinomycetes</taxon>
        <taxon>Kitasatosporales</taxon>
        <taxon>Streptomycetaceae</taxon>
        <taxon>Streptomyces</taxon>
    </lineage>
</organism>
<comment type="catalytic activity">
    <reaction evidence="20">
        <text>hexadecanoyl-CoA + H2O = hexadecanoate + CoA + H(+)</text>
        <dbReference type="Rhea" id="RHEA:16645"/>
        <dbReference type="ChEBI" id="CHEBI:7896"/>
        <dbReference type="ChEBI" id="CHEBI:15377"/>
        <dbReference type="ChEBI" id="CHEBI:15378"/>
        <dbReference type="ChEBI" id="CHEBI:57287"/>
        <dbReference type="ChEBI" id="CHEBI:57379"/>
        <dbReference type="EC" id="3.1.2.2"/>
    </reaction>
    <physiologicalReaction direction="left-to-right" evidence="20">
        <dbReference type="Rhea" id="RHEA:16646"/>
    </physiologicalReaction>
</comment>
<evidence type="ECO:0000259" key="26">
    <source>
        <dbReference type="Pfam" id="PF20859"/>
    </source>
</evidence>
<evidence type="ECO:0000256" key="5">
    <source>
        <dbReference type="ARBA" id="ARBA00022490"/>
    </source>
</evidence>
<evidence type="ECO:0000256" key="12">
    <source>
        <dbReference type="ARBA" id="ARBA00023273"/>
    </source>
</evidence>
<dbReference type="Pfam" id="PF03061">
    <property type="entry name" value="4HBT"/>
    <property type="match status" value="1"/>
</dbReference>
<evidence type="ECO:0000256" key="16">
    <source>
        <dbReference type="ARBA" id="ARBA00038848"/>
    </source>
</evidence>
<comment type="catalytic activity">
    <reaction evidence="19">
        <text>octanoyl-CoA + H2O = octanoate + CoA + H(+)</text>
        <dbReference type="Rhea" id="RHEA:30143"/>
        <dbReference type="ChEBI" id="CHEBI:15377"/>
        <dbReference type="ChEBI" id="CHEBI:15378"/>
        <dbReference type="ChEBI" id="CHEBI:25646"/>
        <dbReference type="ChEBI" id="CHEBI:57287"/>
        <dbReference type="ChEBI" id="CHEBI:57386"/>
    </reaction>
    <physiologicalReaction direction="left-to-right" evidence="19">
        <dbReference type="Rhea" id="RHEA:30144"/>
    </physiologicalReaction>
</comment>
<keyword evidence="12" id="KW-0966">Cell projection</keyword>
<keyword evidence="6" id="KW-0053">Apoptosis</keyword>
<evidence type="ECO:0000256" key="22">
    <source>
        <dbReference type="ARBA" id="ARBA00048074"/>
    </source>
</evidence>
<keyword evidence="7" id="KW-0378">Hydrolase</keyword>
<evidence type="ECO:0000313" key="27">
    <source>
        <dbReference type="EMBL" id="UNT00532.1"/>
    </source>
</evidence>
<evidence type="ECO:0000256" key="24">
    <source>
        <dbReference type="SAM" id="MobiDB-lite"/>
    </source>
</evidence>
<keyword evidence="4" id="KW-1003">Cell membrane</keyword>
<feature type="region of interest" description="Disordered" evidence="24">
    <location>
        <begin position="1"/>
        <end position="31"/>
    </location>
</feature>
<dbReference type="SUPFAM" id="SSF54637">
    <property type="entry name" value="Thioesterase/thiol ester dehydrase-isomerase"/>
    <property type="match status" value="1"/>
</dbReference>
<evidence type="ECO:0000256" key="1">
    <source>
        <dbReference type="ARBA" id="ARBA00004170"/>
    </source>
</evidence>
<evidence type="ECO:0000313" key="28">
    <source>
        <dbReference type="Proteomes" id="UP001202244"/>
    </source>
</evidence>
<dbReference type="RefSeq" id="WP_242756611.1">
    <property type="nucleotide sequence ID" value="NZ_CP093846.1"/>
</dbReference>
<comment type="subcellular location">
    <subcellularLocation>
        <location evidence="3">Cell projection</location>
        <location evidence="3">Ruffle membrane</location>
    </subcellularLocation>
    <subcellularLocation>
        <location evidence="2">Cytoplasm</location>
    </subcellularLocation>
    <subcellularLocation>
        <location evidence="1">Membrane</location>
        <topology evidence="1">Peripheral membrane protein</topology>
    </subcellularLocation>
</comment>
<evidence type="ECO:0000256" key="20">
    <source>
        <dbReference type="ARBA" id="ARBA00047734"/>
    </source>
</evidence>
<feature type="domain" description="RHA1-ro05818 N-terminal helical" evidence="26">
    <location>
        <begin position="24"/>
        <end position="81"/>
    </location>
</feature>
<evidence type="ECO:0000256" key="15">
    <source>
        <dbReference type="ARBA" id="ARBA00038456"/>
    </source>
</evidence>
<dbReference type="Proteomes" id="UP001202244">
    <property type="component" value="Chromosome"/>
</dbReference>
<comment type="catalytic activity">
    <reaction evidence="23">
        <text>tetradecanoyl-CoA + H2O = tetradecanoate + CoA + H(+)</text>
        <dbReference type="Rhea" id="RHEA:40119"/>
        <dbReference type="ChEBI" id="CHEBI:15377"/>
        <dbReference type="ChEBI" id="CHEBI:15378"/>
        <dbReference type="ChEBI" id="CHEBI:30807"/>
        <dbReference type="ChEBI" id="CHEBI:57287"/>
        <dbReference type="ChEBI" id="CHEBI:57385"/>
    </reaction>
    <physiologicalReaction direction="left-to-right" evidence="23">
        <dbReference type="Rhea" id="RHEA:40120"/>
    </physiologicalReaction>
</comment>
<dbReference type="EMBL" id="CP093846">
    <property type="protein sequence ID" value="UNT00532.1"/>
    <property type="molecule type" value="Genomic_DNA"/>
</dbReference>
<dbReference type="InterPro" id="IPR029069">
    <property type="entry name" value="HotDog_dom_sf"/>
</dbReference>
<evidence type="ECO:0000256" key="19">
    <source>
        <dbReference type="ARBA" id="ARBA00047588"/>
    </source>
</evidence>
<evidence type="ECO:0000256" key="18">
    <source>
        <dbReference type="ARBA" id="ARBA00043210"/>
    </source>
</evidence>
<name>A0ABY3Y129_9ACTN</name>
<dbReference type="InterPro" id="IPR006683">
    <property type="entry name" value="Thioestr_dom"/>
</dbReference>
<evidence type="ECO:0000259" key="25">
    <source>
        <dbReference type="Pfam" id="PF03061"/>
    </source>
</evidence>
<dbReference type="Gene3D" id="1.20.58.350">
    <property type="entry name" value="Thioesterase/thiol ester dehydrase-isomerase"/>
    <property type="match status" value="1"/>
</dbReference>
<proteinExistence type="inferred from homology"/>
<dbReference type="InterPro" id="IPR052365">
    <property type="entry name" value="THEM4/THEM5_acyl-CoA_thioest"/>
</dbReference>
<comment type="catalytic activity">
    <reaction evidence="13">
        <text>(5Z,8Z,11Z,14Z)-eicosatetraenoyl-CoA + H2O = (5Z,8Z,11Z,14Z)-eicosatetraenoate + CoA + H(+)</text>
        <dbReference type="Rhea" id="RHEA:40151"/>
        <dbReference type="ChEBI" id="CHEBI:15377"/>
        <dbReference type="ChEBI" id="CHEBI:15378"/>
        <dbReference type="ChEBI" id="CHEBI:32395"/>
        <dbReference type="ChEBI" id="CHEBI:57287"/>
        <dbReference type="ChEBI" id="CHEBI:57368"/>
    </reaction>
    <physiologicalReaction direction="left-to-right" evidence="13">
        <dbReference type="Rhea" id="RHEA:40152"/>
    </physiologicalReaction>
</comment>
<keyword evidence="28" id="KW-1185">Reference proteome</keyword>
<evidence type="ECO:0000256" key="10">
    <source>
        <dbReference type="ARBA" id="ARBA00023098"/>
    </source>
</evidence>
<dbReference type="PANTHER" id="PTHR12418">
    <property type="entry name" value="ACYL-COENZYME A THIOESTERASE THEM4"/>
    <property type="match status" value="1"/>
</dbReference>
<keyword evidence="8" id="KW-0276">Fatty acid metabolism</keyword>
<evidence type="ECO:0000256" key="13">
    <source>
        <dbReference type="ARBA" id="ARBA00035852"/>
    </source>
</evidence>
<dbReference type="EC" id="3.1.2.2" evidence="16"/>
<gene>
    <name evidence="27" type="ORF">MMF93_31710</name>
</gene>
<dbReference type="CDD" id="cd03443">
    <property type="entry name" value="PaaI_thioesterase"/>
    <property type="match status" value="1"/>
</dbReference>
<dbReference type="Pfam" id="PF20859">
    <property type="entry name" value="RHA1_ro05818_N"/>
    <property type="match status" value="1"/>
</dbReference>
<keyword evidence="11" id="KW-0472">Membrane</keyword>
<sequence length="222" mass="23129">MSAAPHQEPTRTAGTPGVTRPAQLVSEPREGGVDAAVAAARRVVDALLRAGDGTDADMTGVAKQLHAVADGLEDQAPAREERLVEMWRGDGITRHDPVTGPENALAPPLRLTGDEDGSVAGTLTLGLPYQGPPGCVHGGVSALLLDHTLGVANHWAGLVGMTAELTVRYHRPAPLFEPLTVSGRQVSVDGRKIRTIGALSAGGRDCVTTEGLFIAKQVPRPR</sequence>
<comment type="catalytic activity">
    <reaction evidence="22">
        <text>dodecanoyl-CoA + H2O = dodecanoate + CoA + H(+)</text>
        <dbReference type="Rhea" id="RHEA:30135"/>
        <dbReference type="ChEBI" id="CHEBI:15377"/>
        <dbReference type="ChEBI" id="CHEBI:15378"/>
        <dbReference type="ChEBI" id="CHEBI:18262"/>
        <dbReference type="ChEBI" id="CHEBI:57287"/>
        <dbReference type="ChEBI" id="CHEBI:57375"/>
    </reaction>
    <physiologicalReaction direction="left-to-right" evidence="22">
        <dbReference type="Rhea" id="RHEA:30136"/>
    </physiologicalReaction>
</comment>
<dbReference type="InterPro" id="IPR048654">
    <property type="entry name" value="RHA1_ro05818_N"/>
</dbReference>
<evidence type="ECO:0000256" key="21">
    <source>
        <dbReference type="ARBA" id="ARBA00047969"/>
    </source>
</evidence>
<evidence type="ECO:0000256" key="8">
    <source>
        <dbReference type="ARBA" id="ARBA00022832"/>
    </source>
</evidence>
<comment type="catalytic activity">
    <reaction evidence="14">
        <text>(9Z)-octadecenoyl-CoA + H2O = (9Z)-octadecenoate + CoA + H(+)</text>
        <dbReference type="Rhea" id="RHEA:40139"/>
        <dbReference type="ChEBI" id="CHEBI:15377"/>
        <dbReference type="ChEBI" id="CHEBI:15378"/>
        <dbReference type="ChEBI" id="CHEBI:30823"/>
        <dbReference type="ChEBI" id="CHEBI:57287"/>
        <dbReference type="ChEBI" id="CHEBI:57387"/>
    </reaction>
    <physiologicalReaction direction="left-to-right" evidence="14">
        <dbReference type="Rhea" id="RHEA:40140"/>
    </physiologicalReaction>
</comment>
<keyword evidence="5" id="KW-0963">Cytoplasm</keyword>
<protein>
    <recommendedName>
        <fullName evidence="17">Acyl-coenzyme A thioesterase THEM4</fullName>
        <ecNumber evidence="16">3.1.2.2</ecNumber>
    </recommendedName>
    <alternativeName>
        <fullName evidence="18">Thioesterase superfamily member 4</fullName>
    </alternativeName>
</protein>